<dbReference type="GO" id="GO:0055085">
    <property type="term" value="P:transmembrane transport"/>
    <property type="evidence" value="ECO:0007669"/>
    <property type="project" value="InterPro"/>
</dbReference>
<evidence type="ECO:0000256" key="4">
    <source>
        <dbReference type="ARBA" id="ARBA00022475"/>
    </source>
</evidence>
<feature type="transmembrane region" description="Helical" evidence="8">
    <location>
        <begin position="38"/>
        <end position="57"/>
    </location>
</feature>
<dbReference type="InterPro" id="IPR004776">
    <property type="entry name" value="Mem_transp_PIN-like"/>
</dbReference>
<dbReference type="PANTHER" id="PTHR36838">
    <property type="entry name" value="AUXIN EFFLUX CARRIER FAMILY PROTEIN"/>
    <property type="match status" value="1"/>
</dbReference>
<comment type="similarity">
    <text evidence="2">Belongs to the auxin efflux carrier (TC 2.A.69) family.</text>
</comment>
<keyword evidence="6 8" id="KW-1133">Transmembrane helix</keyword>
<evidence type="ECO:0000256" key="1">
    <source>
        <dbReference type="ARBA" id="ARBA00004651"/>
    </source>
</evidence>
<evidence type="ECO:0000256" key="2">
    <source>
        <dbReference type="ARBA" id="ARBA00010145"/>
    </source>
</evidence>
<feature type="transmembrane region" description="Helical" evidence="8">
    <location>
        <begin position="63"/>
        <end position="84"/>
    </location>
</feature>
<feature type="transmembrane region" description="Helical" evidence="8">
    <location>
        <begin position="256"/>
        <end position="276"/>
    </location>
</feature>
<dbReference type="EMBL" id="FNSL01000001">
    <property type="protein sequence ID" value="SEB35143.1"/>
    <property type="molecule type" value="Genomic_DNA"/>
</dbReference>
<dbReference type="Proteomes" id="UP000199064">
    <property type="component" value="Unassembled WGS sequence"/>
</dbReference>
<dbReference type="PANTHER" id="PTHR36838:SF3">
    <property type="entry name" value="TRANSPORTER AUXIN EFFLUX CARRIER EC FAMILY"/>
    <property type="match status" value="1"/>
</dbReference>
<evidence type="ECO:0000313" key="10">
    <source>
        <dbReference type="Proteomes" id="UP000199064"/>
    </source>
</evidence>
<sequence length="313" mass="32868">MSPLVETVSFVFGLVAFGYVAGWSGLLKPQTGDALSEFAVTVAVPLLLFRTMAGAAFDGNLPWALWTTYFSAVAVAWVAGHFIIVHFFGRDARAGVVAGLSTSFSNLVLLGIPFMLGVFGQEGFEVLSLIVSVHLPIMMGMSILLFALVGRKGGSALSIVREFLTRLFSSPLIIGIIAGLLWRFSGLEMPALGTRFVDALANVAGPVALFAMGLGLRRFGISGDVRPAIVIAALKLFLMPAVALGVALLIGLPVFSAQIAVVAAGLPSGVNPYLIASRFGTGQALASNAMTIATAFAVLSTAFWLSVLHWTYQ</sequence>
<proteinExistence type="inferred from homology"/>
<dbReference type="GO" id="GO:0005886">
    <property type="term" value="C:plasma membrane"/>
    <property type="evidence" value="ECO:0007669"/>
    <property type="project" value="UniProtKB-SubCell"/>
</dbReference>
<dbReference type="Pfam" id="PF03547">
    <property type="entry name" value="Mem_trans"/>
    <property type="match status" value="1"/>
</dbReference>
<feature type="transmembrane region" description="Helical" evidence="8">
    <location>
        <begin position="96"/>
        <end position="120"/>
    </location>
</feature>
<evidence type="ECO:0000313" key="9">
    <source>
        <dbReference type="EMBL" id="SEB35143.1"/>
    </source>
</evidence>
<evidence type="ECO:0000256" key="5">
    <source>
        <dbReference type="ARBA" id="ARBA00022692"/>
    </source>
</evidence>
<gene>
    <name evidence="9" type="ORF">SAMN05216452_0201</name>
</gene>
<accession>A0A1H4IME7</accession>
<evidence type="ECO:0000256" key="8">
    <source>
        <dbReference type="SAM" id="Phobius"/>
    </source>
</evidence>
<keyword evidence="10" id="KW-1185">Reference proteome</keyword>
<feature type="transmembrane region" description="Helical" evidence="8">
    <location>
        <begin position="196"/>
        <end position="216"/>
    </location>
</feature>
<evidence type="ECO:0000256" key="7">
    <source>
        <dbReference type="ARBA" id="ARBA00023136"/>
    </source>
</evidence>
<feature type="transmembrane region" description="Helical" evidence="8">
    <location>
        <begin position="6"/>
        <end position="26"/>
    </location>
</feature>
<organism evidence="9 10">
    <name type="scientific">Nitratireductor aquibiodomus</name>
    <dbReference type="NCBI Taxonomy" id="204799"/>
    <lineage>
        <taxon>Bacteria</taxon>
        <taxon>Pseudomonadati</taxon>
        <taxon>Pseudomonadota</taxon>
        <taxon>Alphaproteobacteria</taxon>
        <taxon>Hyphomicrobiales</taxon>
        <taxon>Phyllobacteriaceae</taxon>
        <taxon>Nitratireductor</taxon>
    </lineage>
</organism>
<dbReference type="AlphaFoldDB" id="A0A1H4IME7"/>
<keyword evidence="4" id="KW-1003">Cell membrane</keyword>
<feature type="transmembrane region" description="Helical" evidence="8">
    <location>
        <begin position="163"/>
        <end position="184"/>
    </location>
</feature>
<evidence type="ECO:0000256" key="6">
    <source>
        <dbReference type="ARBA" id="ARBA00022989"/>
    </source>
</evidence>
<keyword evidence="7 8" id="KW-0472">Membrane</keyword>
<dbReference type="Gene3D" id="1.20.1530.20">
    <property type="match status" value="1"/>
</dbReference>
<evidence type="ECO:0008006" key="11">
    <source>
        <dbReference type="Google" id="ProtNLM"/>
    </source>
</evidence>
<feature type="transmembrane region" description="Helical" evidence="8">
    <location>
        <begin position="288"/>
        <end position="312"/>
    </location>
</feature>
<comment type="subcellular location">
    <subcellularLocation>
        <location evidence="1">Cell membrane</location>
        <topology evidence="1">Multi-pass membrane protein</topology>
    </subcellularLocation>
</comment>
<keyword evidence="3" id="KW-0813">Transport</keyword>
<name>A0A1H4IME7_9HYPH</name>
<dbReference type="InterPro" id="IPR038770">
    <property type="entry name" value="Na+/solute_symporter_sf"/>
</dbReference>
<feature type="transmembrane region" description="Helical" evidence="8">
    <location>
        <begin position="126"/>
        <end position="151"/>
    </location>
</feature>
<protein>
    <recommendedName>
        <fullName evidence="11">Malonate transporter</fullName>
    </recommendedName>
</protein>
<dbReference type="RefSeq" id="WP_007009715.1">
    <property type="nucleotide sequence ID" value="NZ_FNSL01000001.1"/>
</dbReference>
<reference evidence="10" key="1">
    <citation type="submission" date="2016-10" db="EMBL/GenBank/DDBJ databases">
        <authorList>
            <person name="Varghese N."/>
            <person name="Submissions S."/>
        </authorList>
    </citation>
    <scope>NUCLEOTIDE SEQUENCE [LARGE SCALE GENOMIC DNA]</scope>
    <source>
        <strain evidence="10">ES.061</strain>
    </source>
</reference>
<evidence type="ECO:0000256" key="3">
    <source>
        <dbReference type="ARBA" id="ARBA00022448"/>
    </source>
</evidence>
<keyword evidence="5 8" id="KW-0812">Transmembrane</keyword>
<feature type="transmembrane region" description="Helical" evidence="8">
    <location>
        <begin position="228"/>
        <end position="250"/>
    </location>
</feature>